<evidence type="ECO:0000256" key="3">
    <source>
        <dbReference type="ARBA" id="ARBA00022691"/>
    </source>
</evidence>
<feature type="domain" description="MYND-type" evidence="13">
    <location>
        <begin position="306"/>
        <end position="346"/>
    </location>
</feature>
<evidence type="ECO:0000256" key="7">
    <source>
        <dbReference type="ARBA" id="ARBA00093423"/>
    </source>
</evidence>
<dbReference type="GO" id="GO:0008757">
    <property type="term" value="F:S-adenosylmethionine-dependent methyltransferase activity"/>
    <property type="evidence" value="ECO:0007669"/>
    <property type="project" value="UniProtKB-ARBA"/>
</dbReference>
<keyword evidence="3" id="KW-0949">S-adenosyl-L-methionine</keyword>
<evidence type="ECO:0000256" key="5">
    <source>
        <dbReference type="ARBA" id="ARBA00022771"/>
    </source>
</evidence>
<dbReference type="GeneID" id="105362442"/>
<dbReference type="InterPro" id="IPR046341">
    <property type="entry name" value="SET_dom_sf"/>
</dbReference>
<dbReference type="GO" id="GO:0032259">
    <property type="term" value="P:methylation"/>
    <property type="evidence" value="ECO:0007669"/>
    <property type="project" value="UniProtKB-KW"/>
</dbReference>
<dbReference type="RefSeq" id="XP_011498185.1">
    <property type="nucleotide sequence ID" value="XM_011499883.1"/>
</dbReference>
<keyword evidence="11" id="KW-0802">TPR repeat</keyword>
<dbReference type="GO" id="GO:0005737">
    <property type="term" value="C:cytoplasm"/>
    <property type="evidence" value="ECO:0007669"/>
    <property type="project" value="TreeGrafter"/>
</dbReference>
<evidence type="ECO:0000313" key="15">
    <source>
        <dbReference type="RefSeq" id="XP_011498185.1"/>
    </source>
</evidence>
<evidence type="ECO:0000256" key="10">
    <source>
        <dbReference type="PROSITE-ProRule" id="PRU00134"/>
    </source>
</evidence>
<dbReference type="CDD" id="cd10536">
    <property type="entry name" value="SET_SMYD4"/>
    <property type="match status" value="1"/>
</dbReference>
<dbReference type="InterPro" id="IPR052097">
    <property type="entry name" value="SET-MYND_domain_protein"/>
</dbReference>
<comment type="function">
    <text evidence="7">Protein-lysine N-methyltransferase. Monomethylates PRMT5, modulating its transcriptional activity. May also act as a histone methyltransferase. Plays a critical role in cardiac development. Acts as a key epigenetic regulator of gene expression during cardiac development via its dual activities as a methyltransferase and negative regulator of HDAC1.</text>
</comment>
<sequence>MLGDVYNDDFDDDYNKLDEELDFEVGEFFRENLIKTRKAVTNEDFNKFAALGSNGARVAFILNYAEAHELPVEVENYEKKNETKTDIIKNTGNRAFGLGHYEVAIEEYNNAILAAPKEKLGVILANRSAAFYHLDKFELALGDCNEALMVGYPKHLRYKLEERRARCFLGLKCHANAMNAFKNALLYLDDAQITDIKKKKHETDIRIMLGVMEKGRQQLKEAQQGLTDANIIEIENSRLKSEDKIPSIKVRNPIYPSCSASIEIRQSYDDVGRYAVAVKDIEPGDVLVVERPHCSSLLEEYRGKHCHRCLIRNVAPFPASCYTCSSVAYCSPKCQNLDKMIHNVECQLLGALWCSHASITCILAIRAVIQKPFTEFIKIHHKIRDKTDELQISKAKPYLSKDYKAFYNLVSHEDKRTTEDLFHRAYIAAWLLRVLKTSSYFPLTANKTDSAEVELSEGELAVADAILHHLQLLQFNSHEISAFVRSERNADLSKGINLFIGGGVYPTVALFNHACNPGVVRYFVGNTIIVRAIRSIPTGNEISENYGPIFTEVEEDERKRVLRMQYWFDCDCEACKDHWPLLKNIDSNILRFKCSTGSSCANILSINMDSETFIIPCSKCGRNTNIIKGLKALQDTDMLYKMATNNIKSGNHKDALNQYLKILNILDETLALPMKDYHICQQGIRQCMLALGNVYTAPKH</sequence>
<dbReference type="Gene3D" id="2.170.270.10">
    <property type="entry name" value="SET domain"/>
    <property type="match status" value="1"/>
</dbReference>
<dbReference type="GO" id="GO:0005634">
    <property type="term" value="C:nucleus"/>
    <property type="evidence" value="ECO:0007669"/>
    <property type="project" value="TreeGrafter"/>
</dbReference>
<dbReference type="GO" id="GO:0008170">
    <property type="term" value="F:N-methyltransferase activity"/>
    <property type="evidence" value="ECO:0007669"/>
    <property type="project" value="UniProtKB-ARBA"/>
</dbReference>
<keyword evidence="2" id="KW-0808">Transferase</keyword>
<evidence type="ECO:0000256" key="4">
    <source>
        <dbReference type="ARBA" id="ARBA00022723"/>
    </source>
</evidence>
<keyword evidence="5 10" id="KW-0863">Zinc-finger</keyword>
<dbReference type="PROSITE" id="PS50280">
    <property type="entry name" value="SET"/>
    <property type="match status" value="1"/>
</dbReference>
<dbReference type="GO" id="GO:0008276">
    <property type="term" value="F:protein methyltransferase activity"/>
    <property type="evidence" value="ECO:0007669"/>
    <property type="project" value="UniProtKB-ARBA"/>
</dbReference>
<keyword evidence="14" id="KW-1185">Reference proteome</keyword>
<dbReference type="InterPro" id="IPR044421">
    <property type="entry name" value="SMYD4_SET"/>
</dbReference>
<dbReference type="PANTHER" id="PTHR46165">
    <property type="entry name" value="SET AND MYND DOMAIN-CONTAINING PROTEIN 4"/>
    <property type="match status" value="1"/>
</dbReference>
<dbReference type="Gene3D" id="1.10.220.160">
    <property type="match status" value="1"/>
</dbReference>
<name>A0AAJ6YHJ3_9HYME</name>
<evidence type="ECO:0000256" key="2">
    <source>
        <dbReference type="ARBA" id="ARBA00022679"/>
    </source>
</evidence>
<dbReference type="PANTHER" id="PTHR46165:SF7">
    <property type="entry name" value="SET AND MYND DOMAIN-CONTAINING PROTEIN 4"/>
    <property type="match status" value="1"/>
</dbReference>
<dbReference type="SUPFAM" id="SSF144232">
    <property type="entry name" value="HIT/MYND zinc finger-like"/>
    <property type="match status" value="1"/>
</dbReference>
<organism evidence="14 15">
    <name type="scientific">Ceratosolen solmsi marchali</name>
    <dbReference type="NCBI Taxonomy" id="326594"/>
    <lineage>
        <taxon>Eukaryota</taxon>
        <taxon>Metazoa</taxon>
        <taxon>Ecdysozoa</taxon>
        <taxon>Arthropoda</taxon>
        <taxon>Hexapoda</taxon>
        <taxon>Insecta</taxon>
        <taxon>Pterygota</taxon>
        <taxon>Neoptera</taxon>
        <taxon>Endopterygota</taxon>
        <taxon>Hymenoptera</taxon>
        <taxon>Apocrita</taxon>
        <taxon>Proctotrupomorpha</taxon>
        <taxon>Chalcidoidea</taxon>
        <taxon>Agaonidae</taxon>
        <taxon>Agaoninae</taxon>
        <taxon>Ceratosolen</taxon>
    </lineage>
</organism>
<dbReference type="GO" id="GO:0042826">
    <property type="term" value="F:histone deacetylase binding"/>
    <property type="evidence" value="ECO:0007669"/>
    <property type="project" value="TreeGrafter"/>
</dbReference>
<dbReference type="Proteomes" id="UP000695007">
    <property type="component" value="Unplaced"/>
</dbReference>
<dbReference type="SUPFAM" id="SSF48452">
    <property type="entry name" value="TPR-like"/>
    <property type="match status" value="1"/>
</dbReference>
<evidence type="ECO:0000256" key="6">
    <source>
        <dbReference type="ARBA" id="ARBA00022833"/>
    </source>
</evidence>
<dbReference type="Gene3D" id="1.25.40.10">
    <property type="entry name" value="Tetratricopeptide repeat domain"/>
    <property type="match status" value="1"/>
</dbReference>
<keyword evidence="1" id="KW-0489">Methyltransferase</keyword>
<dbReference type="InterPro" id="IPR002893">
    <property type="entry name" value="Znf_MYND"/>
</dbReference>
<dbReference type="InterPro" id="IPR001214">
    <property type="entry name" value="SET_dom"/>
</dbReference>
<dbReference type="KEGG" id="csol:105362442"/>
<evidence type="ECO:0000256" key="1">
    <source>
        <dbReference type="ARBA" id="ARBA00022603"/>
    </source>
</evidence>
<dbReference type="AlphaFoldDB" id="A0AAJ6YHJ3"/>
<dbReference type="Pfam" id="PF00856">
    <property type="entry name" value="SET"/>
    <property type="match status" value="1"/>
</dbReference>
<dbReference type="Gene3D" id="6.10.140.2220">
    <property type="match status" value="1"/>
</dbReference>
<dbReference type="SUPFAM" id="SSF82199">
    <property type="entry name" value="SET domain"/>
    <property type="match status" value="1"/>
</dbReference>
<dbReference type="GO" id="GO:0042051">
    <property type="term" value="P:compound eye photoreceptor development"/>
    <property type="evidence" value="ECO:0007669"/>
    <property type="project" value="TreeGrafter"/>
</dbReference>
<evidence type="ECO:0000259" key="12">
    <source>
        <dbReference type="PROSITE" id="PS50280"/>
    </source>
</evidence>
<dbReference type="CTD" id="36234"/>
<feature type="repeat" description="TPR" evidence="11">
    <location>
        <begin position="85"/>
        <end position="118"/>
    </location>
</feature>
<evidence type="ECO:0000256" key="8">
    <source>
        <dbReference type="ARBA" id="ARBA00093635"/>
    </source>
</evidence>
<evidence type="ECO:0000256" key="11">
    <source>
        <dbReference type="PROSITE-ProRule" id="PRU00339"/>
    </source>
</evidence>
<dbReference type="InterPro" id="IPR019734">
    <property type="entry name" value="TPR_rpt"/>
</dbReference>
<reference evidence="15" key="1">
    <citation type="submission" date="2025-08" db="UniProtKB">
        <authorList>
            <consortium name="RefSeq"/>
        </authorList>
    </citation>
    <scope>IDENTIFICATION</scope>
</reference>
<dbReference type="GO" id="GO:0008270">
    <property type="term" value="F:zinc ion binding"/>
    <property type="evidence" value="ECO:0007669"/>
    <property type="project" value="UniProtKB-KW"/>
</dbReference>
<keyword evidence="4" id="KW-0479">Metal-binding</keyword>
<evidence type="ECO:0000256" key="9">
    <source>
        <dbReference type="ARBA" id="ARBA00093680"/>
    </source>
</evidence>
<dbReference type="PROSITE" id="PS50865">
    <property type="entry name" value="ZF_MYND_2"/>
    <property type="match status" value="1"/>
</dbReference>
<dbReference type="InterPro" id="IPR011990">
    <property type="entry name" value="TPR-like_helical_dom_sf"/>
</dbReference>
<gene>
    <name evidence="15" type="primary">LOC105362442</name>
</gene>
<feature type="domain" description="SET" evidence="12">
    <location>
        <begin position="260"/>
        <end position="547"/>
    </location>
</feature>
<evidence type="ECO:0000259" key="13">
    <source>
        <dbReference type="PROSITE" id="PS50865"/>
    </source>
</evidence>
<accession>A0AAJ6YHJ3</accession>
<keyword evidence="6" id="KW-0862">Zinc</keyword>
<protein>
    <recommendedName>
        <fullName evidence="8">Protein-lysine N-methyltransferase SMYD4</fullName>
    </recommendedName>
    <alternativeName>
        <fullName evidence="9">SET and MYND domain-containing protein 4</fullName>
    </alternativeName>
</protein>
<dbReference type="PROSITE" id="PS50005">
    <property type="entry name" value="TPR"/>
    <property type="match status" value="1"/>
</dbReference>
<evidence type="ECO:0000313" key="14">
    <source>
        <dbReference type="Proteomes" id="UP000695007"/>
    </source>
</evidence>
<proteinExistence type="predicted"/>